<dbReference type="GO" id="GO:0006788">
    <property type="term" value="P:heme oxidation"/>
    <property type="evidence" value="ECO:0007669"/>
    <property type="project" value="InterPro"/>
</dbReference>
<evidence type="ECO:0000256" key="1">
    <source>
        <dbReference type="ARBA" id="ARBA00006134"/>
    </source>
</evidence>
<keyword evidence="3" id="KW-0349">Heme</keyword>
<dbReference type="AlphaFoldDB" id="A0A8R7NYM9"/>
<evidence type="ECO:0000256" key="5">
    <source>
        <dbReference type="ARBA" id="ARBA00023002"/>
    </source>
</evidence>
<dbReference type="Gramene" id="TuG1812G0100001474.01.T02">
    <property type="protein sequence ID" value="TuG1812G0100001474.01.T02"/>
    <property type="gene ID" value="TuG1812G0100001474.01"/>
</dbReference>
<dbReference type="PANTHER" id="PTHR35703">
    <property type="entry name" value="HEME OXYGENASE 1, CHLOROPLASTIC-RELATED"/>
    <property type="match status" value="1"/>
</dbReference>
<dbReference type="GO" id="GO:0010024">
    <property type="term" value="P:phytochromobilin biosynthetic process"/>
    <property type="evidence" value="ECO:0007669"/>
    <property type="project" value="TreeGrafter"/>
</dbReference>
<dbReference type="InterPro" id="IPR002051">
    <property type="entry name" value="Haem_Oase"/>
</dbReference>
<keyword evidence="5" id="KW-0560">Oxidoreductase</keyword>
<dbReference type="Proteomes" id="UP000015106">
    <property type="component" value="Chromosome 1"/>
</dbReference>
<accession>A0A8R7NYM9</accession>
<evidence type="ECO:0000256" key="2">
    <source>
        <dbReference type="ARBA" id="ARBA00012360"/>
    </source>
</evidence>
<evidence type="ECO:0000313" key="7">
    <source>
        <dbReference type="EnsemblPlants" id="TuG1812G0100001474.01.T02"/>
    </source>
</evidence>
<sequence length="77" mass="8833">MEQDHTIPEPSAAGTACASYLEELCEKDPQAFICHFYNVYFAHTAGGRMIGKKVVEKILNKKELEFYKWESTMCQLL</sequence>
<dbReference type="EC" id="1.14.14.18" evidence="2"/>
<evidence type="ECO:0000313" key="8">
    <source>
        <dbReference type="Proteomes" id="UP000015106"/>
    </source>
</evidence>
<dbReference type="PANTHER" id="PTHR35703:SF2">
    <property type="entry name" value="HEME OXYGENASE 1, CHLOROPLASTIC-RELATED"/>
    <property type="match status" value="1"/>
</dbReference>
<protein>
    <recommendedName>
        <fullName evidence="2">heme oxygenase (biliverdin-producing)</fullName>
        <ecNumber evidence="2">1.14.14.18</ecNumber>
    </recommendedName>
</protein>
<keyword evidence="8" id="KW-1185">Reference proteome</keyword>
<dbReference type="GO" id="GO:0004392">
    <property type="term" value="F:heme oxygenase (decyclizing) activity"/>
    <property type="evidence" value="ECO:0007669"/>
    <property type="project" value="UniProtKB-EC"/>
</dbReference>
<evidence type="ECO:0000256" key="6">
    <source>
        <dbReference type="ARBA" id="ARBA00023004"/>
    </source>
</evidence>
<proteinExistence type="inferred from homology"/>
<dbReference type="GO" id="GO:0046872">
    <property type="term" value="F:metal ion binding"/>
    <property type="evidence" value="ECO:0007669"/>
    <property type="project" value="UniProtKB-KW"/>
</dbReference>
<dbReference type="SUPFAM" id="SSF48613">
    <property type="entry name" value="Heme oxygenase-like"/>
    <property type="match status" value="1"/>
</dbReference>
<dbReference type="InterPro" id="IPR016951">
    <property type="entry name" value="Haem_Oase_decyc_pln"/>
</dbReference>
<organism evidence="7 8">
    <name type="scientific">Triticum urartu</name>
    <name type="common">Red wild einkorn</name>
    <name type="synonym">Crithodium urartu</name>
    <dbReference type="NCBI Taxonomy" id="4572"/>
    <lineage>
        <taxon>Eukaryota</taxon>
        <taxon>Viridiplantae</taxon>
        <taxon>Streptophyta</taxon>
        <taxon>Embryophyta</taxon>
        <taxon>Tracheophyta</taxon>
        <taxon>Spermatophyta</taxon>
        <taxon>Magnoliopsida</taxon>
        <taxon>Liliopsida</taxon>
        <taxon>Poales</taxon>
        <taxon>Poaceae</taxon>
        <taxon>BOP clade</taxon>
        <taxon>Pooideae</taxon>
        <taxon>Triticodae</taxon>
        <taxon>Triticeae</taxon>
        <taxon>Triticinae</taxon>
        <taxon>Triticum</taxon>
    </lineage>
</organism>
<reference evidence="7" key="3">
    <citation type="submission" date="2022-06" db="UniProtKB">
        <authorList>
            <consortium name="EnsemblPlants"/>
        </authorList>
    </citation>
    <scope>IDENTIFICATION</scope>
</reference>
<dbReference type="InterPro" id="IPR016084">
    <property type="entry name" value="Haem_Oase-like_multi-hlx"/>
</dbReference>
<comment type="similarity">
    <text evidence="1">Belongs to the heme oxygenase family.</text>
</comment>
<evidence type="ECO:0000256" key="3">
    <source>
        <dbReference type="ARBA" id="ARBA00022617"/>
    </source>
</evidence>
<keyword evidence="6" id="KW-0408">Iron</keyword>
<name>A0A8R7NYM9_TRIUA</name>
<dbReference type="Gene3D" id="1.20.910.10">
    <property type="entry name" value="Heme oxygenase-like"/>
    <property type="match status" value="1"/>
</dbReference>
<reference evidence="8" key="1">
    <citation type="journal article" date="2013" name="Nature">
        <title>Draft genome of the wheat A-genome progenitor Triticum urartu.</title>
        <authorList>
            <person name="Ling H.Q."/>
            <person name="Zhao S."/>
            <person name="Liu D."/>
            <person name="Wang J."/>
            <person name="Sun H."/>
            <person name="Zhang C."/>
            <person name="Fan H."/>
            <person name="Li D."/>
            <person name="Dong L."/>
            <person name="Tao Y."/>
            <person name="Gao C."/>
            <person name="Wu H."/>
            <person name="Li Y."/>
            <person name="Cui Y."/>
            <person name="Guo X."/>
            <person name="Zheng S."/>
            <person name="Wang B."/>
            <person name="Yu K."/>
            <person name="Liang Q."/>
            <person name="Yang W."/>
            <person name="Lou X."/>
            <person name="Chen J."/>
            <person name="Feng M."/>
            <person name="Jian J."/>
            <person name="Zhang X."/>
            <person name="Luo G."/>
            <person name="Jiang Y."/>
            <person name="Liu J."/>
            <person name="Wang Z."/>
            <person name="Sha Y."/>
            <person name="Zhang B."/>
            <person name="Wu H."/>
            <person name="Tang D."/>
            <person name="Shen Q."/>
            <person name="Xue P."/>
            <person name="Zou S."/>
            <person name="Wang X."/>
            <person name="Liu X."/>
            <person name="Wang F."/>
            <person name="Yang Y."/>
            <person name="An X."/>
            <person name="Dong Z."/>
            <person name="Zhang K."/>
            <person name="Zhang X."/>
            <person name="Luo M.C."/>
            <person name="Dvorak J."/>
            <person name="Tong Y."/>
            <person name="Wang J."/>
            <person name="Yang H."/>
            <person name="Li Z."/>
            <person name="Wang D."/>
            <person name="Zhang A."/>
            <person name="Wang J."/>
        </authorList>
    </citation>
    <scope>NUCLEOTIDE SEQUENCE</scope>
    <source>
        <strain evidence="8">cv. G1812</strain>
    </source>
</reference>
<dbReference type="EnsemblPlants" id="TuG1812G0100001474.01.T02">
    <property type="protein sequence ID" value="TuG1812G0100001474.01.T02"/>
    <property type="gene ID" value="TuG1812G0100001474.01"/>
</dbReference>
<keyword evidence="4" id="KW-0479">Metal-binding</keyword>
<reference evidence="7" key="2">
    <citation type="submission" date="2018-03" db="EMBL/GenBank/DDBJ databases">
        <title>The Triticum urartu genome reveals the dynamic nature of wheat genome evolution.</title>
        <authorList>
            <person name="Ling H."/>
            <person name="Ma B."/>
            <person name="Shi X."/>
            <person name="Liu H."/>
            <person name="Dong L."/>
            <person name="Sun H."/>
            <person name="Cao Y."/>
            <person name="Gao Q."/>
            <person name="Zheng S."/>
            <person name="Li Y."/>
            <person name="Yu Y."/>
            <person name="Du H."/>
            <person name="Qi M."/>
            <person name="Li Y."/>
            <person name="Yu H."/>
            <person name="Cui Y."/>
            <person name="Wang N."/>
            <person name="Chen C."/>
            <person name="Wu H."/>
            <person name="Zhao Y."/>
            <person name="Zhang J."/>
            <person name="Li Y."/>
            <person name="Zhou W."/>
            <person name="Zhang B."/>
            <person name="Hu W."/>
            <person name="Eijk M."/>
            <person name="Tang J."/>
            <person name="Witsenboer H."/>
            <person name="Zhao S."/>
            <person name="Li Z."/>
            <person name="Zhang A."/>
            <person name="Wang D."/>
            <person name="Liang C."/>
        </authorList>
    </citation>
    <scope>NUCLEOTIDE SEQUENCE [LARGE SCALE GENOMIC DNA]</scope>
    <source>
        <strain evidence="7">cv. G1812</strain>
    </source>
</reference>
<evidence type="ECO:0000256" key="4">
    <source>
        <dbReference type="ARBA" id="ARBA00022723"/>
    </source>
</evidence>
<dbReference type="CDD" id="cd19165">
    <property type="entry name" value="HemeO"/>
    <property type="match status" value="1"/>
</dbReference>